<protein>
    <submittedName>
        <fullName evidence="8">MFS transporter</fullName>
    </submittedName>
</protein>
<feature type="domain" description="Major facilitator superfamily (MFS) profile" evidence="7">
    <location>
        <begin position="222"/>
        <end position="417"/>
    </location>
</feature>
<feature type="transmembrane region" description="Helical" evidence="6">
    <location>
        <begin position="376"/>
        <end position="395"/>
    </location>
</feature>
<comment type="caution">
    <text evidence="8">The sequence shown here is derived from an EMBL/GenBank/DDBJ whole genome shotgun (WGS) entry which is preliminary data.</text>
</comment>
<organism evidence="8 9">
    <name type="scientific">Alicyclobacillus cellulosilyticus</name>
    <dbReference type="NCBI Taxonomy" id="1003997"/>
    <lineage>
        <taxon>Bacteria</taxon>
        <taxon>Bacillati</taxon>
        <taxon>Bacillota</taxon>
        <taxon>Bacilli</taxon>
        <taxon>Bacillales</taxon>
        <taxon>Alicyclobacillaceae</taxon>
        <taxon>Alicyclobacillus</taxon>
    </lineage>
</organism>
<sequence length="417" mass="45852">MENEEILTRLGMQMRPETWANFRWDLTSAMFISLFSAVFGQFYTPMALRHGASNFQVGLLTAAPAIGLLFSPLWANLLQGRRLKPFVVWPNLFARLSLAVVAVWSTPWVFVAIALFINFLGGVQAPAYAALVTRMYPPQLRGRLMGYVRVAMGSCLLPVTFGLGIWLQSAGDAGPLWAAAAAGVTSILVFSQVREVEPVAADHTRAVVRLRDQWQVLRGNRALGVFLAATTLSGFANLLANPLYQIYQVHTLGLTDTQISWTRIMYYACLLVAYLLMGWVIDRWSPRAAMFVGIGAYLSVPLFYALWGTYPAVILGSGCQGIGDATWDIGCLSYVFRAAPGQEAVAFGLHLMLFGVRGTLAPLVSTSLSHAVPDTWIFFFSSFLGLLGAITLAVFGRPRPERTSAVRKWIPVSHRHV</sequence>
<feature type="transmembrane region" description="Helical" evidence="6">
    <location>
        <begin position="223"/>
        <end position="244"/>
    </location>
</feature>
<keyword evidence="3 6" id="KW-0812">Transmembrane</keyword>
<feature type="transmembrane region" description="Helical" evidence="6">
    <location>
        <begin position="86"/>
        <end position="104"/>
    </location>
</feature>
<evidence type="ECO:0000256" key="3">
    <source>
        <dbReference type="ARBA" id="ARBA00022692"/>
    </source>
</evidence>
<evidence type="ECO:0000256" key="6">
    <source>
        <dbReference type="SAM" id="Phobius"/>
    </source>
</evidence>
<gene>
    <name evidence="8" type="ORF">GCM10010885_15900</name>
</gene>
<dbReference type="GO" id="GO:0005886">
    <property type="term" value="C:plasma membrane"/>
    <property type="evidence" value="ECO:0007669"/>
    <property type="project" value="UniProtKB-SubCell"/>
</dbReference>
<keyword evidence="2" id="KW-0813">Transport</keyword>
<dbReference type="InterPro" id="IPR011701">
    <property type="entry name" value="MFS"/>
</dbReference>
<dbReference type="InterPro" id="IPR052528">
    <property type="entry name" value="Sugar_transport-like"/>
</dbReference>
<keyword evidence="5 6" id="KW-0472">Membrane</keyword>
<dbReference type="PANTHER" id="PTHR23526">
    <property type="entry name" value="INTEGRAL MEMBRANE TRANSPORT PROTEIN-RELATED"/>
    <property type="match status" value="1"/>
</dbReference>
<reference evidence="8" key="1">
    <citation type="journal article" date="2014" name="Int. J. Syst. Evol. Microbiol.">
        <title>Complete genome sequence of Corynebacterium casei LMG S-19264T (=DSM 44701T), isolated from a smear-ripened cheese.</title>
        <authorList>
            <consortium name="US DOE Joint Genome Institute (JGI-PGF)"/>
            <person name="Walter F."/>
            <person name="Albersmeier A."/>
            <person name="Kalinowski J."/>
            <person name="Ruckert C."/>
        </authorList>
    </citation>
    <scope>NUCLEOTIDE SEQUENCE</scope>
    <source>
        <strain evidence="8">JCM 18487</strain>
    </source>
</reference>
<evidence type="ECO:0000256" key="5">
    <source>
        <dbReference type="ARBA" id="ARBA00023136"/>
    </source>
</evidence>
<dbReference type="Proteomes" id="UP000637695">
    <property type="component" value="Unassembled WGS sequence"/>
</dbReference>
<evidence type="ECO:0000256" key="1">
    <source>
        <dbReference type="ARBA" id="ARBA00004651"/>
    </source>
</evidence>
<dbReference type="GO" id="GO:0022857">
    <property type="term" value="F:transmembrane transporter activity"/>
    <property type="evidence" value="ECO:0007669"/>
    <property type="project" value="InterPro"/>
</dbReference>
<dbReference type="AlphaFoldDB" id="A0A917KD63"/>
<feature type="transmembrane region" description="Helical" evidence="6">
    <location>
        <begin position="55"/>
        <end position="74"/>
    </location>
</feature>
<evidence type="ECO:0000256" key="4">
    <source>
        <dbReference type="ARBA" id="ARBA00022989"/>
    </source>
</evidence>
<evidence type="ECO:0000313" key="8">
    <source>
        <dbReference type="EMBL" id="GGJ07586.1"/>
    </source>
</evidence>
<evidence type="ECO:0000259" key="7">
    <source>
        <dbReference type="PROSITE" id="PS50850"/>
    </source>
</evidence>
<reference evidence="8" key="2">
    <citation type="submission" date="2020-09" db="EMBL/GenBank/DDBJ databases">
        <authorList>
            <person name="Sun Q."/>
            <person name="Ohkuma M."/>
        </authorList>
    </citation>
    <scope>NUCLEOTIDE SEQUENCE</scope>
    <source>
        <strain evidence="8">JCM 18487</strain>
    </source>
</reference>
<proteinExistence type="predicted"/>
<comment type="subcellular location">
    <subcellularLocation>
        <location evidence="1">Cell membrane</location>
        <topology evidence="1">Multi-pass membrane protein</topology>
    </subcellularLocation>
</comment>
<feature type="transmembrane region" description="Helical" evidence="6">
    <location>
        <begin position="21"/>
        <end position="43"/>
    </location>
</feature>
<accession>A0A917KD63</accession>
<dbReference type="RefSeq" id="WP_188882285.1">
    <property type="nucleotide sequence ID" value="NZ_BMOY01000022.1"/>
</dbReference>
<feature type="transmembrane region" description="Helical" evidence="6">
    <location>
        <begin position="288"/>
        <end position="307"/>
    </location>
</feature>
<keyword evidence="4 6" id="KW-1133">Transmembrane helix</keyword>
<dbReference type="PANTHER" id="PTHR23526:SF4">
    <property type="entry name" value="INTEGRAL MEMBRANE TRANSPORT PROTEIN"/>
    <property type="match status" value="1"/>
</dbReference>
<evidence type="ECO:0000313" key="9">
    <source>
        <dbReference type="Proteomes" id="UP000637695"/>
    </source>
</evidence>
<dbReference type="SUPFAM" id="SSF103473">
    <property type="entry name" value="MFS general substrate transporter"/>
    <property type="match status" value="1"/>
</dbReference>
<dbReference type="InterPro" id="IPR020846">
    <property type="entry name" value="MFS_dom"/>
</dbReference>
<dbReference type="EMBL" id="BMOY01000022">
    <property type="protein sequence ID" value="GGJ07586.1"/>
    <property type="molecule type" value="Genomic_DNA"/>
</dbReference>
<feature type="transmembrane region" description="Helical" evidence="6">
    <location>
        <begin position="264"/>
        <end position="281"/>
    </location>
</feature>
<name>A0A917KD63_9BACL</name>
<keyword evidence="9" id="KW-1185">Reference proteome</keyword>
<evidence type="ECO:0000256" key="2">
    <source>
        <dbReference type="ARBA" id="ARBA00022448"/>
    </source>
</evidence>
<feature type="transmembrane region" description="Helical" evidence="6">
    <location>
        <begin position="144"/>
        <end position="167"/>
    </location>
</feature>
<dbReference type="PROSITE" id="PS50850">
    <property type="entry name" value="MFS"/>
    <property type="match status" value="1"/>
</dbReference>
<dbReference type="Pfam" id="PF07690">
    <property type="entry name" value="MFS_1"/>
    <property type="match status" value="1"/>
</dbReference>
<feature type="transmembrane region" description="Helical" evidence="6">
    <location>
        <begin position="173"/>
        <end position="190"/>
    </location>
</feature>
<dbReference type="InterPro" id="IPR036259">
    <property type="entry name" value="MFS_trans_sf"/>
</dbReference>
<feature type="transmembrane region" description="Helical" evidence="6">
    <location>
        <begin position="110"/>
        <end position="132"/>
    </location>
</feature>
<dbReference type="Gene3D" id="1.20.1250.20">
    <property type="entry name" value="MFS general substrate transporter like domains"/>
    <property type="match status" value="2"/>
</dbReference>